<reference evidence="3" key="1">
    <citation type="journal article" date="2023" name="Proc. Natl. Acad. Sci. U.S.A.">
        <title>Genomic and structural basis for evolution of tropane alkaloid biosynthesis.</title>
        <authorList>
            <person name="Wanga Y.-J."/>
            <person name="Taina T."/>
            <person name="Yua J.-Y."/>
            <person name="Lia J."/>
            <person name="Xua B."/>
            <person name="Chenc J."/>
            <person name="D'Auriad J.C."/>
            <person name="Huanga J.-P."/>
            <person name="Huanga S.-X."/>
        </authorList>
    </citation>
    <scope>NUCLEOTIDE SEQUENCE [LARGE SCALE GENOMIC DNA]</scope>
    <source>
        <strain evidence="3">cv. KIB-2019</strain>
    </source>
</reference>
<dbReference type="AlphaFoldDB" id="A0A9Q1L768"/>
<sequence length="121" mass="13340">MASVARTEVPNNAEICEDFVASPSEVEDVNPSQSTEQQMLNKSVPQPDATIVANSGPSLCGATIAQTVTTISTEGRGKRIMPQEELILTPEMFPVLLTNGPLRIRRVERRNHKEGYQRSLY</sequence>
<accession>A0A9Q1L768</accession>
<keyword evidence="3" id="KW-1185">Reference proteome</keyword>
<evidence type="ECO:0000313" key="2">
    <source>
        <dbReference type="EMBL" id="KAJ8528502.1"/>
    </source>
</evidence>
<feature type="compositionally biased region" description="Polar residues" evidence="1">
    <location>
        <begin position="30"/>
        <end position="44"/>
    </location>
</feature>
<gene>
    <name evidence="2" type="ORF">K7X08_022194</name>
</gene>
<evidence type="ECO:0000313" key="3">
    <source>
        <dbReference type="Proteomes" id="UP001152561"/>
    </source>
</evidence>
<dbReference type="Proteomes" id="UP001152561">
    <property type="component" value="Unassembled WGS sequence"/>
</dbReference>
<proteinExistence type="predicted"/>
<dbReference type="EMBL" id="JAJAGQ010000023">
    <property type="protein sequence ID" value="KAJ8528502.1"/>
    <property type="molecule type" value="Genomic_DNA"/>
</dbReference>
<evidence type="ECO:0000256" key="1">
    <source>
        <dbReference type="SAM" id="MobiDB-lite"/>
    </source>
</evidence>
<protein>
    <submittedName>
        <fullName evidence="2">Uncharacterized protein</fullName>
    </submittedName>
</protein>
<name>A0A9Q1L768_9SOLA</name>
<organism evidence="2 3">
    <name type="scientific">Anisodus acutangulus</name>
    <dbReference type="NCBI Taxonomy" id="402998"/>
    <lineage>
        <taxon>Eukaryota</taxon>
        <taxon>Viridiplantae</taxon>
        <taxon>Streptophyta</taxon>
        <taxon>Embryophyta</taxon>
        <taxon>Tracheophyta</taxon>
        <taxon>Spermatophyta</taxon>
        <taxon>Magnoliopsida</taxon>
        <taxon>eudicotyledons</taxon>
        <taxon>Gunneridae</taxon>
        <taxon>Pentapetalae</taxon>
        <taxon>asterids</taxon>
        <taxon>lamiids</taxon>
        <taxon>Solanales</taxon>
        <taxon>Solanaceae</taxon>
        <taxon>Solanoideae</taxon>
        <taxon>Hyoscyameae</taxon>
        <taxon>Anisodus</taxon>
    </lineage>
</organism>
<comment type="caution">
    <text evidence="2">The sequence shown here is derived from an EMBL/GenBank/DDBJ whole genome shotgun (WGS) entry which is preliminary data.</text>
</comment>
<feature type="region of interest" description="Disordered" evidence="1">
    <location>
        <begin position="21"/>
        <end position="44"/>
    </location>
</feature>